<evidence type="ECO:0000259" key="11">
    <source>
        <dbReference type="PROSITE" id="PS50846"/>
    </source>
</evidence>
<reference evidence="12 13" key="1">
    <citation type="submission" date="2024-09" db="EMBL/GenBank/DDBJ databases">
        <authorList>
            <person name="Sun Q."/>
            <person name="Mori K."/>
        </authorList>
    </citation>
    <scope>NUCLEOTIDE SEQUENCE [LARGE SCALE GENOMIC DNA]</scope>
    <source>
        <strain evidence="12 13">JCM 13852</strain>
    </source>
</reference>
<dbReference type="Gene3D" id="3.40.1110.10">
    <property type="entry name" value="Calcium-transporting ATPase, cytoplasmic domain N"/>
    <property type="match status" value="2"/>
</dbReference>
<dbReference type="Pfam" id="PF00403">
    <property type="entry name" value="HMA"/>
    <property type="match status" value="1"/>
</dbReference>
<dbReference type="CDD" id="cd02094">
    <property type="entry name" value="P-type_ATPase_Cu-like"/>
    <property type="match status" value="1"/>
</dbReference>
<evidence type="ECO:0000256" key="10">
    <source>
        <dbReference type="RuleBase" id="RU362081"/>
    </source>
</evidence>
<keyword evidence="13" id="KW-1185">Reference proteome</keyword>
<dbReference type="CDD" id="cd00371">
    <property type="entry name" value="HMA"/>
    <property type="match status" value="1"/>
</dbReference>
<keyword evidence="9 10" id="KW-0472">Membrane</keyword>
<dbReference type="NCBIfam" id="TIGR01525">
    <property type="entry name" value="ATPase-IB_hvy"/>
    <property type="match status" value="1"/>
</dbReference>
<feature type="transmembrane region" description="Helical" evidence="10">
    <location>
        <begin position="357"/>
        <end position="380"/>
    </location>
</feature>
<dbReference type="InterPro" id="IPR018303">
    <property type="entry name" value="ATPase_P-typ_P_site"/>
</dbReference>
<dbReference type="InterPro" id="IPR023214">
    <property type="entry name" value="HAD_sf"/>
</dbReference>
<dbReference type="PROSITE" id="PS01047">
    <property type="entry name" value="HMA_1"/>
    <property type="match status" value="1"/>
</dbReference>
<dbReference type="InterPro" id="IPR036163">
    <property type="entry name" value="HMA_dom_sf"/>
</dbReference>
<dbReference type="InterPro" id="IPR036412">
    <property type="entry name" value="HAD-like_sf"/>
</dbReference>
<comment type="subcellular location">
    <subcellularLocation>
        <location evidence="1">Cell membrane</location>
        <topology evidence="1">Multi-pass membrane protein</topology>
    </subcellularLocation>
</comment>
<evidence type="ECO:0000256" key="8">
    <source>
        <dbReference type="ARBA" id="ARBA00022989"/>
    </source>
</evidence>
<evidence type="ECO:0000256" key="2">
    <source>
        <dbReference type="ARBA" id="ARBA00006024"/>
    </source>
</evidence>
<keyword evidence="3 10" id="KW-0812">Transmembrane</keyword>
<dbReference type="InterPro" id="IPR044492">
    <property type="entry name" value="P_typ_ATPase_HD_dom"/>
</dbReference>
<dbReference type="InterPro" id="IPR001757">
    <property type="entry name" value="P_typ_ATPase"/>
</dbReference>
<feature type="transmembrane region" description="Helical" evidence="10">
    <location>
        <begin position="126"/>
        <end position="145"/>
    </location>
</feature>
<feature type="domain" description="HMA" evidence="11">
    <location>
        <begin position="11"/>
        <end position="75"/>
    </location>
</feature>
<dbReference type="SUPFAM" id="SSF56784">
    <property type="entry name" value="HAD-like"/>
    <property type="match status" value="1"/>
</dbReference>
<dbReference type="InterPro" id="IPR017969">
    <property type="entry name" value="Heavy-metal-associated_CS"/>
</dbReference>
<evidence type="ECO:0000256" key="3">
    <source>
        <dbReference type="ARBA" id="ARBA00022692"/>
    </source>
</evidence>
<feature type="transmembrane region" description="Helical" evidence="10">
    <location>
        <begin position="166"/>
        <end position="194"/>
    </location>
</feature>
<evidence type="ECO:0000313" key="13">
    <source>
        <dbReference type="Proteomes" id="UP001589535"/>
    </source>
</evidence>
<organism evidence="12 13">
    <name type="scientific">Amycolatopsis plumensis</name>
    <dbReference type="NCBI Taxonomy" id="236508"/>
    <lineage>
        <taxon>Bacteria</taxon>
        <taxon>Bacillati</taxon>
        <taxon>Actinomycetota</taxon>
        <taxon>Actinomycetes</taxon>
        <taxon>Pseudonocardiales</taxon>
        <taxon>Pseudonocardiaceae</taxon>
        <taxon>Amycolatopsis</taxon>
    </lineage>
</organism>
<feature type="transmembrane region" description="Helical" evidence="10">
    <location>
        <begin position="101"/>
        <end position="120"/>
    </location>
</feature>
<sequence>MSSETIAPTAQSVELAVGGMTCAACAARVERKLNKLDGVRATVNYATERATVRCPPEFDPEALTSAVAAAGYTAEIRRGAAHDARQQDAHAARVRDLRRRLGVAMLLSIPLGNLSIALALVPSLRFPFWELLCLVLATPVVFWAAAPFHRAAWRNLRHGSSSMDSLVSLGVFASYGWSAWSVLFGGSGAAGYWLGFGTTAAGADSVYLDVAAGVTTFLLAGRYFETRARRAAGDLLRALDALAAKDVRVLRDGAEVTVAVAHLARGDEFVARPGEKIAADGEVVLGMSTVDVAAVTGEPVPIEVAPGTRVIGGSINRSGRLVVRANEVGANTQLAQMSALAERAQERKAAVQRLVDLICAVFVPVVLGIAAATLSAWLLAGQPARAGFGAAVSVLIIACPCALGLATPTALMVGVGRGAQLGILVKGPDALEASRRVDTVVLDKTGTVTSGRMTVTEVRPLASRTEHEVLRVAAAVEAASEHPIAAAVVARAALDAPPEVTDFVALPGLGASGVVDGVPVLVGRARLLVENGVDVPPAVAAEVAAAEALGSTVVLAACAAEVAGLLVVRDEVKPSAAEAVRALHEMGLRTVLLTGDNDVTARAVAAEVGIGDVRAGVLPTEKASVIERLRAGGHRVAMVGDGINDAPALATADLGLGIATGTDIALRAADLILVRDDLRVVPDALRLAHRTLGTIRGNLAWAFGYNLAAIPVAAFGLLNPLIAGAAMSLSSVLVVSNSLRLRGFASIDPAVGEDTDPDH</sequence>
<dbReference type="SFLD" id="SFLDS00003">
    <property type="entry name" value="Haloacid_Dehalogenase"/>
    <property type="match status" value="1"/>
</dbReference>
<feature type="transmembrane region" description="Helical" evidence="10">
    <location>
        <begin position="206"/>
        <end position="224"/>
    </location>
</feature>
<name>A0ABV5UII3_9PSEU</name>
<keyword evidence="7" id="KW-1278">Translocase</keyword>
<dbReference type="NCBIfam" id="TIGR01511">
    <property type="entry name" value="ATPase-IB1_Cu"/>
    <property type="match status" value="1"/>
</dbReference>
<dbReference type="Gene3D" id="2.70.150.10">
    <property type="entry name" value="Calcium-transporting ATPase, cytoplasmic transduction domain A"/>
    <property type="match status" value="1"/>
</dbReference>
<comment type="similarity">
    <text evidence="2 10">Belongs to the cation transport ATPase (P-type) (TC 3.A.3) family. Type IB subfamily.</text>
</comment>
<dbReference type="InterPro" id="IPR059000">
    <property type="entry name" value="ATPase_P-type_domA"/>
</dbReference>
<comment type="caution">
    <text evidence="12">The sequence shown here is derived from an EMBL/GenBank/DDBJ whole genome shotgun (WGS) entry which is preliminary data.</text>
</comment>
<keyword evidence="4 10" id="KW-0479">Metal-binding</keyword>
<evidence type="ECO:0000256" key="9">
    <source>
        <dbReference type="ARBA" id="ARBA00023136"/>
    </source>
</evidence>
<dbReference type="PRINTS" id="PR00119">
    <property type="entry name" value="CATATPASE"/>
</dbReference>
<keyword evidence="5 10" id="KW-0547">Nucleotide-binding</keyword>
<keyword evidence="10" id="KW-1003">Cell membrane</keyword>
<gene>
    <name evidence="12" type="ORF">ACFFTO_44260</name>
</gene>
<dbReference type="Proteomes" id="UP001589535">
    <property type="component" value="Unassembled WGS sequence"/>
</dbReference>
<dbReference type="InterPro" id="IPR023298">
    <property type="entry name" value="ATPase_P-typ_TM_dom_sf"/>
</dbReference>
<dbReference type="InterPro" id="IPR023299">
    <property type="entry name" value="ATPase_P-typ_cyto_dom_N"/>
</dbReference>
<dbReference type="SUPFAM" id="SSF81653">
    <property type="entry name" value="Calcium ATPase, transduction domain A"/>
    <property type="match status" value="1"/>
</dbReference>
<dbReference type="NCBIfam" id="TIGR01494">
    <property type="entry name" value="ATPase_P-type"/>
    <property type="match status" value="1"/>
</dbReference>
<evidence type="ECO:0000256" key="7">
    <source>
        <dbReference type="ARBA" id="ARBA00022967"/>
    </source>
</evidence>
<dbReference type="PROSITE" id="PS00154">
    <property type="entry name" value="ATPASE_E1_E2"/>
    <property type="match status" value="1"/>
</dbReference>
<dbReference type="InterPro" id="IPR008250">
    <property type="entry name" value="ATPase_P-typ_transduc_dom_A_sf"/>
</dbReference>
<dbReference type="SFLD" id="SFLDF00027">
    <property type="entry name" value="p-type_atpase"/>
    <property type="match status" value="1"/>
</dbReference>
<dbReference type="RefSeq" id="WP_378207881.1">
    <property type="nucleotide sequence ID" value="NZ_JBHMBK010000076.1"/>
</dbReference>
<dbReference type="PRINTS" id="PR00120">
    <property type="entry name" value="HATPASE"/>
</dbReference>
<evidence type="ECO:0000256" key="5">
    <source>
        <dbReference type="ARBA" id="ARBA00022741"/>
    </source>
</evidence>
<dbReference type="Pfam" id="PF00702">
    <property type="entry name" value="Hydrolase"/>
    <property type="match status" value="1"/>
</dbReference>
<dbReference type="Pfam" id="PF00122">
    <property type="entry name" value="E1-E2_ATPase"/>
    <property type="match status" value="1"/>
</dbReference>
<dbReference type="PROSITE" id="PS50846">
    <property type="entry name" value="HMA_2"/>
    <property type="match status" value="1"/>
</dbReference>
<dbReference type="InterPro" id="IPR027256">
    <property type="entry name" value="P-typ_ATPase_IB"/>
</dbReference>
<dbReference type="PANTHER" id="PTHR43520:SF8">
    <property type="entry name" value="P-TYPE CU(+) TRANSPORTER"/>
    <property type="match status" value="1"/>
</dbReference>
<evidence type="ECO:0000313" key="12">
    <source>
        <dbReference type="EMBL" id="MFB9691229.1"/>
    </source>
</evidence>
<protein>
    <submittedName>
        <fullName evidence="12">Heavy metal translocating P-type ATPase</fullName>
    </submittedName>
</protein>
<dbReference type="SUPFAM" id="SSF81665">
    <property type="entry name" value="Calcium ATPase, transmembrane domain M"/>
    <property type="match status" value="1"/>
</dbReference>
<keyword evidence="8 10" id="KW-1133">Transmembrane helix</keyword>
<accession>A0ABV5UII3</accession>
<dbReference type="SFLD" id="SFLDG00002">
    <property type="entry name" value="C1.7:_P-type_atpase_like"/>
    <property type="match status" value="1"/>
</dbReference>
<keyword evidence="6 10" id="KW-0067">ATP-binding</keyword>
<feature type="transmembrane region" description="Helical" evidence="10">
    <location>
        <begin position="386"/>
        <end position="407"/>
    </location>
</feature>
<dbReference type="EMBL" id="JBHMBK010000076">
    <property type="protein sequence ID" value="MFB9691229.1"/>
    <property type="molecule type" value="Genomic_DNA"/>
</dbReference>
<proteinExistence type="inferred from homology"/>
<feature type="transmembrane region" description="Helical" evidence="10">
    <location>
        <begin position="695"/>
        <end position="715"/>
    </location>
</feature>
<evidence type="ECO:0000256" key="6">
    <source>
        <dbReference type="ARBA" id="ARBA00022840"/>
    </source>
</evidence>
<dbReference type="InterPro" id="IPR006121">
    <property type="entry name" value="HMA_dom"/>
</dbReference>
<dbReference type="Gene3D" id="3.30.70.100">
    <property type="match status" value="1"/>
</dbReference>
<dbReference type="SUPFAM" id="SSF55008">
    <property type="entry name" value="HMA, heavy metal-associated domain"/>
    <property type="match status" value="1"/>
</dbReference>
<dbReference type="Gene3D" id="3.40.50.1000">
    <property type="entry name" value="HAD superfamily/HAD-like"/>
    <property type="match status" value="1"/>
</dbReference>
<evidence type="ECO:0000256" key="1">
    <source>
        <dbReference type="ARBA" id="ARBA00004651"/>
    </source>
</evidence>
<dbReference type="PANTHER" id="PTHR43520">
    <property type="entry name" value="ATP7, ISOFORM B"/>
    <property type="match status" value="1"/>
</dbReference>
<evidence type="ECO:0000256" key="4">
    <source>
        <dbReference type="ARBA" id="ARBA00022723"/>
    </source>
</evidence>